<feature type="compositionally biased region" description="Low complexity" evidence="1">
    <location>
        <begin position="8"/>
        <end position="22"/>
    </location>
</feature>
<dbReference type="OMA" id="PEWHHNT"/>
<evidence type="ECO:0000256" key="1">
    <source>
        <dbReference type="SAM" id="MobiDB-lite"/>
    </source>
</evidence>
<evidence type="ECO:0000313" key="3">
    <source>
        <dbReference type="Proteomes" id="UP000001261"/>
    </source>
</evidence>
<dbReference type="OrthoDB" id="10507959at2759"/>
<feature type="compositionally biased region" description="Basic and acidic residues" evidence="1">
    <location>
        <begin position="109"/>
        <end position="120"/>
    </location>
</feature>
<feature type="region of interest" description="Disordered" evidence="1">
    <location>
        <begin position="90"/>
        <end position="120"/>
    </location>
</feature>
<dbReference type="VEuPathDB" id="FungiDB:CIMG_08749"/>
<dbReference type="Proteomes" id="UP000001261">
    <property type="component" value="Unassembled WGS sequence"/>
</dbReference>
<protein>
    <submittedName>
        <fullName evidence="2">Uncharacterized protein</fullName>
    </submittedName>
</protein>
<dbReference type="RefSeq" id="XP_001241586.1">
    <property type="nucleotide sequence ID" value="XM_001241585.2"/>
</dbReference>
<reference evidence="3" key="2">
    <citation type="journal article" date="2010" name="Genome Res.">
        <title>Population genomic sequencing of Coccidioides fungi reveals recent hybridization and transposon control.</title>
        <authorList>
            <person name="Neafsey D.E."/>
            <person name="Barker B.M."/>
            <person name="Sharpton T.J."/>
            <person name="Stajich J.E."/>
            <person name="Park D.J."/>
            <person name="Whiston E."/>
            <person name="Hung C.-Y."/>
            <person name="McMahan C."/>
            <person name="White J."/>
            <person name="Sykes S."/>
            <person name="Heiman D."/>
            <person name="Young S."/>
            <person name="Zeng Q."/>
            <person name="Abouelleil A."/>
            <person name="Aftuck L."/>
            <person name="Bessette D."/>
            <person name="Brown A."/>
            <person name="FitzGerald M."/>
            <person name="Lui A."/>
            <person name="Macdonald J.P."/>
            <person name="Priest M."/>
            <person name="Orbach M.J."/>
            <person name="Galgiani J.N."/>
            <person name="Kirkland T.N."/>
            <person name="Cole G.T."/>
            <person name="Birren B.W."/>
            <person name="Henn M.R."/>
            <person name="Taylor J.W."/>
            <person name="Rounsley S.D."/>
        </authorList>
    </citation>
    <scope>GENOME REANNOTATION</scope>
    <source>
        <strain evidence="3">RS</strain>
    </source>
</reference>
<accession>A0A0E1S1F2</accession>
<dbReference type="EMBL" id="GG704913">
    <property type="protein sequence ID" value="EAS30003.1"/>
    <property type="molecule type" value="Genomic_DNA"/>
</dbReference>
<name>A0A0E1S1F2_COCIM</name>
<dbReference type="AlphaFoldDB" id="A0A0E1S1F2"/>
<dbReference type="InParanoid" id="A0A0E1S1F2"/>
<reference evidence="3" key="1">
    <citation type="journal article" date="2009" name="Genome Res.">
        <title>Comparative genomic analyses of the human fungal pathogens Coccidioides and their relatives.</title>
        <authorList>
            <person name="Sharpton T.J."/>
            <person name="Stajich J.E."/>
            <person name="Rounsley S.D."/>
            <person name="Gardner M.J."/>
            <person name="Wortman J.R."/>
            <person name="Jordar V.S."/>
            <person name="Maiti R."/>
            <person name="Kodira C.D."/>
            <person name="Neafsey D.E."/>
            <person name="Zeng Q."/>
            <person name="Hung C.-Y."/>
            <person name="McMahan C."/>
            <person name="Muszewska A."/>
            <person name="Grynberg M."/>
            <person name="Mandel M.A."/>
            <person name="Kellner E.M."/>
            <person name="Barker B.M."/>
            <person name="Galgiani J.N."/>
            <person name="Orbach M.J."/>
            <person name="Kirkland T.N."/>
            <person name="Cole G.T."/>
            <person name="Henn M.R."/>
            <person name="Birren B.W."/>
            <person name="Taylor J.W."/>
        </authorList>
    </citation>
    <scope>NUCLEOTIDE SEQUENCE [LARGE SCALE GENOMIC DNA]</scope>
    <source>
        <strain evidence="3">RS</strain>
    </source>
</reference>
<evidence type="ECO:0000313" key="2">
    <source>
        <dbReference type="EMBL" id="EAS30003.1"/>
    </source>
</evidence>
<proteinExistence type="predicted"/>
<feature type="region of interest" description="Disordered" evidence="1">
    <location>
        <begin position="1"/>
        <end position="26"/>
    </location>
</feature>
<dbReference type="KEGG" id="cim:CIMG_08749"/>
<dbReference type="GeneID" id="4559733"/>
<keyword evidence="3" id="KW-1185">Reference proteome</keyword>
<sequence>MTQERSVSLSGQSSGSKKGQSLMSYHAAPKQSLQRFSALKRQFLSCVQSMWATIGLAWRKPPLVQHADSSHRRGMSVISKDQPMDLCTFSTPTRRDSAPVSWETPPRPSEWKRGAHQTPEWHHNTDQEMRQYIEAEYWQSKRGIQRPPSRKVTGSSAVRQLKTFDTSPPRNNSEGREQPMRLRPWLPHKVEPLQQTRHSKASAYLPHDSSAIDDDSEDVVDAVLQFQKISPKTPPSPLQWIRNLVVTEEIPNCDELRREFIRKELEVISPAMVQERKVNRGPFDSFVGDRKFL</sequence>
<gene>
    <name evidence="2" type="ORF">CIMG_08749</name>
</gene>
<organism evidence="2 3">
    <name type="scientific">Coccidioides immitis (strain RS)</name>
    <name type="common">Valley fever fungus</name>
    <dbReference type="NCBI Taxonomy" id="246410"/>
    <lineage>
        <taxon>Eukaryota</taxon>
        <taxon>Fungi</taxon>
        <taxon>Dikarya</taxon>
        <taxon>Ascomycota</taxon>
        <taxon>Pezizomycotina</taxon>
        <taxon>Eurotiomycetes</taxon>
        <taxon>Eurotiomycetidae</taxon>
        <taxon>Onygenales</taxon>
        <taxon>Onygenaceae</taxon>
        <taxon>Coccidioides</taxon>
    </lineage>
</organism>